<name>A0AAV5TIG3_9BILA</name>
<dbReference type="Proteomes" id="UP001432027">
    <property type="component" value="Unassembled WGS sequence"/>
</dbReference>
<proteinExistence type="predicted"/>
<protein>
    <submittedName>
        <fullName evidence="1">Uncharacterized protein</fullName>
    </submittedName>
</protein>
<feature type="non-terminal residue" evidence="1">
    <location>
        <position position="160"/>
    </location>
</feature>
<feature type="non-terminal residue" evidence="1">
    <location>
        <position position="1"/>
    </location>
</feature>
<dbReference type="AlphaFoldDB" id="A0AAV5TIG3"/>
<sequence length="160" mass="18559">LAQLLKSKRRISMPTVTETPNPYDTPANENEKSSINVEELVNEQIEKFESELNGLAIASRSFIREESDRYISDVMEYLEKKITNFECVTLSFSRKIELELVNFVEVSRGLLKCLREQLVVKLPDYDDDAVEDFNKRATKIINDESEDLRSNLRSFFLEAI</sequence>
<gene>
    <name evidence="1" type="ORF">PENTCL1PPCAC_16198</name>
</gene>
<comment type="caution">
    <text evidence="1">The sequence shown here is derived from an EMBL/GenBank/DDBJ whole genome shotgun (WGS) entry which is preliminary data.</text>
</comment>
<reference evidence="1" key="1">
    <citation type="submission" date="2023-10" db="EMBL/GenBank/DDBJ databases">
        <title>Genome assembly of Pristionchus species.</title>
        <authorList>
            <person name="Yoshida K."/>
            <person name="Sommer R.J."/>
        </authorList>
    </citation>
    <scope>NUCLEOTIDE SEQUENCE</scope>
    <source>
        <strain evidence="1">RS0144</strain>
    </source>
</reference>
<evidence type="ECO:0000313" key="2">
    <source>
        <dbReference type="Proteomes" id="UP001432027"/>
    </source>
</evidence>
<evidence type="ECO:0000313" key="1">
    <source>
        <dbReference type="EMBL" id="GMS94023.1"/>
    </source>
</evidence>
<dbReference type="EMBL" id="BTSX01000004">
    <property type="protein sequence ID" value="GMS94023.1"/>
    <property type="molecule type" value="Genomic_DNA"/>
</dbReference>
<keyword evidence="2" id="KW-1185">Reference proteome</keyword>
<accession>A0AAV5TIG3</accession>
<organism evidence="1 2">
    <name type="scientific">Pristionchus entomophagus</name>
    <dbReference type="NCBI Taxonomy" id="358040"/>
    <lineage>
        <taxon>Eukaryota</taxon>
        <taxon>Metazoa</taxon>
        <taxon>Ecdysozoa</taxon>
        <taxon>Nematoda</taxon>
        <taxon>Chromadorea</taxon>
        <taxon>Rhabditida</taxon>
        <taxon>Rhabditina</taxon>
        <taxon>Diplogasteromorpha</taxon>
        <taxon>Diplogasteroidea</taxon>
        <taxon>Neodiplogasteridae</taxon>
        <taxon>Pristionchus</taxon>
    </lineage>
</organism>